<evidence type="ECO:0000256" key="4">
    <source>
        <dbReference type="ARBA" id="ARBA00023136"/>
    </source>
</evidence>
<dbReference type="OrthoDB" id="4405280at2759"/>
<evidence type="ECO:0000256" key="6">
    <source>
        <dbReference type="SAM" id="MobiDB-lite"/>
    </source>
</evidence>
<protein>
    <submittedName>
        <fullName evidence="10">Mucin-4-like</fullName>
    </submittedName>
</protein>
<feature type="region of interest" description="Disordered" evidence="6">
    <location>
        <begin position="629"/>
        <end position="657"/>
    </location>
</feature>
<dbReference type="InterPro" id="IPR051495">
    <property type="entry name" value="Epithelial_Barrier/Signaling"/>
</dbReference>
<dbReference type="PANTHER" id="PTHR13802">
    <property type="entry name" value="MUCIN 4-RELATED"/>
    <property type="match status" value="1"/>
</dbReference>
<sequence length="975" mass="100298">MAGQRGGLSLPLLLLSLAVPDLALGTNLTDVTVGMSPALPTSPTPTETSALVPTTNSTTAATIPPSRPETSSPEVQMDASTASTTLQEKGGTAHSTPRSAAGTMVQPDPIPTELGVTTVTPTPIPTTPDCAETTIVTSVGTSSALAVTSFGIKAGTLPSPTSILLSPTRVATTLGTSQRPAVTTLLGSTSPGTGSASSLTPTSDEPSTTPSDTTAALMTSTGATGSTPTASQPAGTTAGTSPGTSTSAPNTPGASTGTTAMDVTETVSPAFPTSLTSMKTSALVPTTDSTTAGTIPPSSPETGASTLETSPGTGSASLPTASSPTTPASTDTSAESLTTVDTTATSDTSTGNTRTSSQPVGTTPGITSGTSTATAEPTPDTSTVPETSSAATGLRAAAAVPVTTEEPFTAGTASPITVESEVTSALMMGTVETSTAATSTAEADAEIDESIRMGNSSSPSFPPGAELGTLGTAASQYDSTIPPSTNATEPLSMPQDNERGTAALAAATTADTIVSQDPAVTSDAELDVMETTPDVPLGATPLFADTKGDILADVTREGAEDQDLTAGAMFLPTTPPLAAAWGAQPSAGSPAGAGVTMLPSQELTTAMGAVEEGVTLPVDIQSEASAISLSPSSGARGLLTTQQDGATPSGEQPPLLAAALPYPTDTSSAPGAAYPPPGAGTLSAADVAAVPLYGYGARENDREYVERRVDFNSPLFKPETGFPFGRTLRDSLYFTDNGQIIFPSSDNSIFTYPNPPPSGFNGHEEVPMIAVFWDNADFSRGVGTTFYQEFHTLNTAKPLFVRDVEAKIRRYLRSSYSAAWTLKITWEKAPAYAARTDTRRTNTYQAILTTDGFRSYVLMLYQEGGMQWDYTRLAATNVLIGYTSGDGFYRNDDLTQRPPAAKYRPDQFRGYNTDLRGMWIYKLENRVSVNYRLKCLAWTGRQQDPRTWSQDLPACPCSLQQGQQDPRFKSSRGGK</sequence>
<feature type="region of interest" description="Disordered" evidence="6">
    <location>
        <begin position="38"/>
        <end position="127"/>
    </location>
</feature>
<keyword evidence="7" id="KW-0732">Signal</keyword>
<reference evidence="11" key="2">
    <citation type="submission" date="2017-12" db="EMBL/GenBank/DDBJ databases">
        <title>Genome sequence of the Bar-tailed Godwit (Limosa lapponica baueri).</title>
        <authorList>
            <person name="Lima N.C.B."/>
            <person name="Parody-Merino A.M."/>
            <person name="Battley P.F."/>
            <person name="Fidler A.E."/>
            <person name="Prosdocimi F."/>
        </authorList>
    </citation>
    <scope>NUCLEOTIDE SEQUENCE [LARGE SCALE GENOMIC DNA]</scope>
</reference>
<organism evidence="10 11">
    <name type="scientific">Limosa lapponica baueri</name>
    <dbReference type="NCBI Taxonomy" id="1758121"/>
    <lineage>
        <taxon>Eukaryota</taxon>
        <taxon>Metazoa</taxon>
        <taxon>Chordata</taxon>
        <taxon>Craniata</taxon>
        <taxon>Vertebrata</taxon>
        <taxon>Euteleostomi</taxon>
        <taxon>Archelosauria</taxon>
        <taxon>Archosauria</taxon>
        <taxon>Dinosauria</taxon>
        <taxon>Saurischia</taxon>
        <taxon>Theropoda</taxon>
        <taxon>Coelurosauria</taxon>
        <taxon>Aves</taxon>
        <taxon>Neognathae</taxon>
        <taxon>Neoaves</taxon>
        <taxon>Charadriiformes</taxon>
        <taxon>Scolopacidae</taxon>
        <taxon>Limosa</taxon>
    </lineage>
</organism>
<keyword evidence="3" id="KW-1133">Transmembrane helix</keyword>
<evidence type="ECO:0000259" key="9">
    <source>
        <dbReference type="PROSITE" id="PS51220"/>
    </source>
</evidence>
<keyword evidence="5" id="KW-1015">Disulfide bond</keyword>
<feature type="region of interest" description="Disordered" evidence="6">
    <location>
        <begin position="175"/>
        <end position="397"/>
    </location>
</feature>
<reference evidence="11" key="1">
    <citation type="submission" date="2017-11" db="EMBL/GenBank/DDBJ databases">
        <authorList>
            <person name="Lima N.C."/>
            <person name="Parody-Merino A.M."/>
            <person name="Battley P.F."/>
            <person name="Fidler A.E."/>
            <person name="Prosdocimi F."/>
        </authorList>
    </citation>
    <scope>NUCLEOTIDE SEQUENCE [LARGE SCALE GENOMIC DNA]</scope>
</reference>
<dbReference type="PROSITE" id="PS50856">
    <property type="entry name" value="AMOP"/>
    <property type="match status" value="1"/>
</dbReference>
<dbReference type="GO" id="GO:0007160">
    <property type="term" value="P:cell-matrix adhesion"/>
    <property type="evidence" value="ECO:0007669"/>
    <property type="project" value="InterPro"/>
</dbReference>
<dbReference type="Proteomes" id="UP000233556">
    <property type="component" value="Unassembled WGS sequence"/>
</dbReference>
<evidence type="ECO:0000313" key="11">
    <source>
        <dbReference type="Proteomes" id="UP000233556"/>
    </source>
</evidence>
<dbReference type="AlphaFoldDB" id="A0A2I0U143"/>
<dbReference type="SMART" id="SM00539">
    <property type="entry name" value="NIDO"/>
    <property type="match status" value="1"/>
</dbReference>
<feature type="domain" description="NIDO" evidence="9">
    <location>
        <begin position="771"/>
        <end position="926"/>
    </location>
</feature>
<feature type="signal peptide" evidence="7">
    <location>
        <begin position="1"/>
        <end position="25"/>
    </location>
</feature>
<evidence type="ECO:0000256" key="3">
    <source>
        <dbReference type="ARBA" id="ARBA00022989"/>
    </source>
</evidence>
<feature type="compositionally biased region" description="Polar residues" evidence="6">
    <location>
        <begin position="68"/>
        <end position="98"/>
    </location>
</feature>
<feature type="compositionally biased region" description="Low complexity" evidence="6">
    <location>
        <begin position="313"/>
        <end position="375"/>
    </location>
</feature>
<evidence type="ECO:0000259" key="8">
    <source>
        <dbReference type="PROSITE" id="PS50856"/>
    </source>
</evidence>
<evidence type="ECO:0000256" key="1">
    <source>
        <dbReference type="ARBA" id="ARBA00004370"/>
    </source>
</evidence>
<dbReference type="Pfam" id="PF06119">
    <property type="entry name" value="NIDO"/>
    <property type="match status" value="1"/>
</dbReference>
<feature type="compositionally biased region" description="Polar residues" evidence="6">
    <location>
        <begin position="300"/>
        <end position="312"/>
    </location>
</feature>
<accession>A0A2I0U143</accession>
<feature type="compositionally biased region" description="Polar residues" evidence="6">
    <location>
        <begin position="379"/>
        <end position="389"/>
    </location>
</feature>
<gene>
    <name evidence="10" type="ORF">llap_9886</name>
</gene>
<evidence type="ECO:0000313" key="10">
    <source>
        <dbReference type="EMBL" id="PKU39807.1"/>
    </source>
</evidence>
<dbReference type="GO" id="GO:0016020">
    <property type="term" value="C:membrane"/>
    <property type="evidence" value="ECO:0007669"/>
    <property type="project" value="UniProtKB-SubCell"/>
</dbReference>
<feature type="compositionally biased region" description="Low complexity" evidence="6">
    <location>
        <begin position="183"/>
        <end position="253"/>
    </location>
</feature>
<dbReference type="InterPro" id="IPR003886">
    <property type="entry name" value="NIDO_dom"/>
</dbReference>
<feature type="compositionally biased region" description="Polar residues" evidence="6">
    <location>
        <begin position="639"/>
        <end position="650"/>
    </location>
</feature>
<evidence type="ECO:0000256" key="7">
    <source>
        <dbReference type="SAM" id="SignalP"/>
    </source>
</evidence>
<dbReference type="EMBL" id="KZ506404">
    <property type="protein sequence ID" value="PKU39807.1"/>
    <property type="molecule type" value="Genomic_DNA"/>
</dbReference>
<feature type="domain" description="AMOP" evidence="8">
    <location>
        <begin position="927"/>
        <end position="975"/>
    </location>
</feature>
<evidence type="ECO:0000256" key="2">
    <source>
        <dbReference type="ARBA" id="ARBA00022692"/>
    </source>
</evidence>
<proteinExistence type="predicted"/>
<name>A0A2I0U143_LIMLA</name>
<keyword evidence="11" id="KW-1185">Reference proteome</keyword>
<comment type="subcellular location">
    <subcellularLocation>
        <location evidence="1">Membrane</location>
    </subcellularLocation>
</comment>
<dbReference type="InterPro" id="IPR005533">
    <property type="entry name" value="AMOP_dom"/>
</dbReference>
<evidence type="ECO:0000256" key="5">
    <source>
        <dbReference type="ARBA" id="ARBA00023157"/>
    </source>
</evidence>
<dbReference type="PROSITE" id="PS51220">
    <property type="entry name" value="NIDO"/>
    <property type="match status" value="1"/>
</dbReference>
<feature type="compositionally biased region" description="Polar residues" evidence="6">
    <location>
        <begin position="39"/>
        <end position="61"/>
    </location>
</feature>
<keyword evidence="4" id="KW-0472">Membrane</keyword>
<dbReference type="PANTHER" id="PTHR13802:SF52">
    <property type="entry name" value="MUCIN-4"/>
    <property type="match status" value="1"/>
</dbReference>
<feature type="compositionally biased region" description="Polar residues" evidence="6">
    <location>
        <begin position="254"/>
        <end position="293"/>
    </location>
</feature>
<dbReference type="GO" id="GO:0005176">
    <property type="term" value="F:ErbB-2 class receptor binding"/>
    <property type="evidence" value="ECO:0007669"/>
    <property type="project" value="TreeGrafter"/>
</dbReference>
<feature type="chain" id="PRO_5014113960" evidence="7">
    <location>
        <begin position="26"/>
        <end position="975"/>
    </location>
</feature>
<keyword evidence="2" id="KW-0812">Transmembrane</keyword>